<dbReference type="OrthoDB" id="8249012at2759"/>
<comment type="caution">
    <text evidence="2">The sequence shown here is derived from an EMBL/GenBank/DDBJ whole genome shotgun (WGS) entry which is preliminary data.</text>
</comment>
<dbReference type="EMBL" id="BRXW01000307">
    <property type="protein sequence ID" value="GMI17815.1"/>
    <property type="molecule type" value="Genomic_DNA"/>
</dbReference>
<keyword evidence="3" id="KW-1185">Reference proteome</keyword>
<gene>
    <name evidence="2" type="ORF">TrLO_g1777</name>
</gene>
<dbReference type="PANTHER" id="PTHR21521:SF0">
    <property type="entry name" value="AMUN, ISOFORM A"/>
    <property type="match status" value="1"/>
</dbReference>
<evidence type="ECO:0000313" key="2">
    <source>
        <dbReference type="EMBL" id="GMI17815.1"/>
    </source>
</evidence>
<feature type="region of interest" description="Disordered" evidence="1">
    <location>
        <begin position="236"/>
        <end position="260"/>
    </location>
</feature>
<reference evidence="3" key="1">
    <citation type="journal article" date="2023" name="Commun. Biol.">
        <title>Genome analysis of Parmales, the sister group of diatoms, reveals the evolutionary specialization of diatoms from phago-mixotrophs to photoautotrophs.</title>
        <authorList>
            <person name="Ban H."/>
            <person name="Sato S."/>
            <person name="Yoshikawa S."/>
            <person name="Yamada K."/>
            <person name="Nakamura Y."/>
            <person name="Ichinomiya M."/>
            <person name="Sato N."/>
            <person name="Blanc-Mathieu R."/>
            <person name="Endo H."/>
            <person name="Kuwata A."/>
            <person name="Ogata H."/>
        </authorList>
    </citation>
    <scope>NUCLEOTIDE SEQUENCE [LARGE SCALE GENOMIC DNA]</scope>
    <source>
        <strain evidence="3">NIES 3700</strain>
    </source>
</reference>
<dbReference type="AlphaFoldDB" id="A0A9W7FTN7"/>
<proteinExistence type="predicted"/>
<dbReference type="PANTHER" id="PTHR21521">
    <property type="entry name" value="AMUN, ISOFORM A"/>
    <property type="match status" value="1"/>
</dbReference>
<organism evidence="2 3">
    <name type="scientific">Triparma laevis f. longispina</name>
    <dbReference type="NCBI Taxonomy" id="1714387"/>
    <lineage>
        <taxon>Eukaryota</taxon>
        <taxon>Sar</taxon>
        <taxon>Stramenopiles</taxon>
        <taxon>Ochrophyta</taxon>
        <taxon>Bolidophyceae</taxon>
        <taxon>Parmales</taxon>
        <taxon>Triparmaceae</taxon>
        <taxon>Triparma</taxon>
    </lineage>
</organism>
<accession>A0A9W7FTN7</accession>
<sequence>MTKFRKVADVQLSGNGYRKNGWVLDGARSMFETGTLSEFLKFSEMYNDTASKILDDGGKVIYGPQNQASKNKNATDVHKLFSGLMSRIEASSNPSLTLADLQTVRDWKMVRNRVRQNWLLVDSNDDETVQRTTQEALATLPDWEASMSTLDALMGVGPATASFILALRDPTIPIFSEELARCSGIVSTSAKYDRKEYREFHAAINEKATSLSTKTTKITPRQIEQATWACVYSSSHPKLAPPADSKDSDVPKPPKKKAKR</sequence>
<evidence type="ECO:0000313" key="3">
    <source>
        <dbReference type="Proteomes" id="UP001165122"/>
    </source>
</evidence>
<name>A0A9W7FTN7_9STRA</name>
<protein>
    <submittedName>
        <fullName evidence="2">Uncharacterized protein</fullName>
    </submittedName>
</protein>
<evidence type="ECO:0000256" key="1">
    <source>
        <dbReference type="SAM" id="MobiDB-lite"/>
    </source>
</evidence>
<dbReference type="Proteomes" id="UP001165122">
    <property type="component" value="Unassembled WGS sequence"/>
</dbReference>